<feature type="compositionally biased region" description="Basic and acidic residues" evidence="1">
    <location>
        <begin position="495"/>
        <end position="511"/>
    </location>
</feature>
<dbReference type="AlphaFoldDB" id="A0A409X396"/>
<dbReference type="OrthoDB" id="2559662at2759"/>
<reference evidence="3 4" key="1">
    <citation type="journal article" date="2018" name="Evol. Lett.">
        <title>Horizontal gene cluster transfer increased hallucinogenic mushroom diversity.</title>
        <authorList>
            <person name="Reynolds H.T."/>
            <person name="Vijayakumar V."/>
            <person name="Gluck-Thaler E."/>
            <person name="Korotkin H.B."/>
            <person name="Matheny P.B."/>
            <person name="Slot J.C."/>
        </authorList>
    </citation>
    <scope>NUCLEOTIDE SEQUENCE [LARGE SCALE GENOMIC DNA]</scope>
    <source>
        <strain evidence="3 4">2631</strain>
    </source>
</reference>
<feature type="region of interest" description="Disordered" evidence="1">
    <location>
        <begin position="495"/>
        <end position="522"/>
    </location>
</feature>
<proteinExistence type="predicted"/>
<comment type="caution">
    <text evidence="3">The sequence shown here is derived from an EMBL/GenBank/DDBJ whole genome shotgun (WGS) entry which is preliminary data.</text>
</comment>
<keyword evidence="2" id="KW-1133">Transmembrane helix</keyword>
<keyword evidence="2" id="KW-0812">Transmembrane</keyword>
<dbReference type="STRING" id="93625.A0A409X396"/>
<name>A0A409X396_PSICY</name>
<protein>
    <submittedName>
        <fullName evidence="3">Uncharacterized protein</fullName>
    </submittedName>
</protein>
<keyword evidence="4" id="KW-1185">Reference proteome</keyword>
<evidence type="ECO:0000313" key="4">
    <source>
        <dbReference type="Proteomes" id="UP000283269"/>
    </source>
</evidence>
<feature type="transmembrane region" description="Helical" evidence="2">
    <location>
        <begin position="53"/>
        <end position="70"/>
    </location>
</feature>
<accession>A0A409X396</accession>
<dbReference type="Proteomes" id="UP000283269">
    <property type="component" value="Unassembled WGS sequence"/>
</dbReference>
<gene>
    <name evidence="3" type="ORF">CVT25_010006</name>
</gene>
<dbReference type="Gene3D" id="3.40.50.11350">
    <property type="match status" value="2"/>
</dbReference>
<evidence type="ECO:0000313" key="3">
    <source>
        <dbReference type="EMBL" id="PPQ85233.1"/>
    </source>
</evidence>
<sequence length="635" mass="72620">MFRYFGEGNISLPSKSSQIPLPIASNLGGSDTRQNAIVTLAASFRLPRRYRRLIIGIFMAAIVLLLFPRTDWNSQVAKKDASTIPYPEVQDTPPFNETDLLNSNLPPLYERYGEYKDNISVQNLLSQSSDVSDGRYIFFPNHAHGYGWGPGEYTSENGVQRRVSRRGYVWDDYIWNRSGSKYSEYYGHIVTSRIPLSTMISGHILGIYESRSESNLVNTLPPSISSRVFERLCPQIERVFIDKETVESHLQLTNSDIILTEATGKKVLDAWLVVLDTPKYKNARCIEIAGAQQWSGSPLIKRSFLKHIKFFAAEQDLQINLAEYFKGSWNFLAPIPTVAPVPSNESIPFPEIKIKRKAQQSLLNDTHPLPILALHIRRGDFKEHCANLAERESMYTGFNSFPEFRIRDAFDVPSIVNNDDEEILTISSDERYGDDDPRKVSSKDERKKVVKRVREVILDYAAFSDMRESLKVQSEPKLETNWRWWVTGAVVQDAQKQDQAENNTDTDRDRVTGLQTGSRRDIGENSRAQDVSLANKYLRKIYILTNGEPVWLDEMKHALLQNVVKGWGDLEWEWEGIATSRDLHLGWEKPISQAQDMYIAQRAEVFIGNGFSSLTSHIAMLRMMTGFDPVQTRFW</sequence>
<dbReference type="EMBL" id="NHYD01002737">
    <property type="protein sequence ID" value="PPQ85233.1"/>
    <property type="molecule type" value="Genomic_DNA"/>
</dbReference>
<keyword evidence="2" id="KW-0472">Membrane</keyword>
<dbReference type="InParanoid" id="A0A409X396"/>
<evidence type="ECO:0000256" key="2">
    <source>
        <dbReference type="SAM" id="Phobius"/>
    </source>
</evidence>
<evidence type="ECO:0000256" key="1">
    <source>
        <dbReference type="SAM" id="MobiDB-lite"/>
    </source>
</evidence>
<organism evidence="3 4">
    <name type="scientific">Psilocybe cyanescens</name>
    <dbReference type="NCBI Taxonomy" id="93625"/>
    <lineage>
        <taxon>Eukaryota</taxon>
        <taxon>Fungi</taxon>
        <taxon>Dikarya</taxon>
        <taxon>Basidiomycota</taxon>
        <taxon>Agaricomycotina</taxon>
        <taxon>Agaricomycetes</taxon>
        <taxon>Agaricomycetidae</taxon>
        <taxon>Agaricales</taxon>
        <taxon>Agaricineae</taxon>
        <taxon>Strophariaceae</taxon>
        <taxon>Psilocybe</taxon>
    </lineage>
</organism>